<dbReference type="NCBIfam" id="TIGR00229">
    <property type="entry name" value="sensory_box"/>
    <property type="match status" value="2"/>
</dbReference>
<comment type="caution">
    <text evidence="5">The sequence shown here is derived from an EMBL/GenBank/DDBJ whole genome shotgun (WGS) entry which is preliminary data.</text>
</comment>
<organism evidence="5 6">
    <name type="scientific">Lichenicoccus roseus</name>
    <dbReference type="NCBI Taxonomy" id="2683649"/>
    <lineage>
        <taxon>Bacteria</taxon>
        <taxon>Pseudomonadati</taxon>
        <taxon>Pseudomonadota</taxon>
        <taxon>Alphaproteobacteria</taxon>
        <taxon>Acetobacterales</taxon>
        <taxon>Acetobacteraceae</taxon>
        <taxon>Lichenicoccus</taxon>
    </lineage>
</organism>
<proteinExistence type="predicted"/>
<dbReference type="CDD" id="cd06170">
    <property type="entry name" value="LuxR_C_like"/>
    <property type="match status" value="1"/>
</dbReference>
<dbReference type="EMBL" id="VCDI01000005">
    <property type="protein sequence ID" value="TLU71641.1"/>
    <property type="molecule type" value="Genomic_DNA"/>
</dbReference>
<keyword evidence="6" id="KW-1185">Reference proteome</keyword>
<dbReference type="PANTHER" id="PTHR43214:SF38">
    <property type="entry name" value="NITRATE_NITRITE RESPONSE REGULATOR PROTEIN NARL"/>
    <property type="match status" value="1"/>
</dbReference>
<dbReference type="InterPro" id="IPR036388">
    <property type="entry name" value="WH-like_DNA-bd_sf"/>
</dbReference>
<evidence type="ECO:0000259" key="3">
    <source>
        <dbReference type="PROSITE" id="PS50043"/>
    </source>
</evidence>
<dbReference type="Pfam" id="PF08448">
    <property type="entry name" value="PAS_4"/>
    <property type="match status" value="1"/>
</dbReference>
<protein>
    <submittedName>
        <fullName evidence="5">Helix-turn-helix transcriptional regulator</fullName>
    </submittedName>
</protein>
<keyword evidence="1" id="KW-0238">DNA-binding</keyword>
<name>A0A5R9J7P3_9PROT</name>
<dbReference type="GO" id="GO:0006355">
    <property type="term" value="P:regulation of DNA-templated transcription"/>
    <property type="evidence" value="ECO:0007669"/>
    <property type="project" value="InterPro"/>
</dbReference>
<dbReference type="InterPro" id="IPR000014">
    <property type="entry name" value="PAS"/>
</dbReference>
<dbReference type="SMART" id="SM00091">
    <property type="entry name" value="PAS"/>
    <property type="match status" value="3"/>
</dbReference>
<evidence type="ECO:0000256" key="1">
    <source>
        <dbReference type="ARBA" id="ARBA00023125"/>
    </source>
</evidence>
<evidence type="ECO:0000256" key="2">
    <source>
        <dbReference type="SAM" id="MobiDB-lite"/>
    </source>
</evidence>
<reference evidence="5 6" key="1">
    <citation type="submission" date="2019-05" db="EMBL/GenBank/DDBJ databases">
        <authorList>
            <person name="Pankratov T."/>
            <person name="Grouzdev D."/>
        </authorList>
    </citation>
    <scope>NUCLEOTIDE SEQUENCE [LARGE SCALE GENOMIC DNA]</scope>
    <source>
        <strain evidence="5 6">KEBCLARHB70R</strain>
    </source>
</reference>
<dbReference type="Gene3D" id="1.10.10.10">
    <property type="entry name" value="Winged helix-like DNA-binding domain superfamily/Winged helix DNA-binding domain"/>
    <property type="match status" value="1"/>
</dbReference>
<feature type="region of interest" description="Disordered" evidence="2">
    <location>
        <begin position="485"/>
        <end position="615"/>
    </location>
</feature>
<dbReference type="Proteomes" id="UP000305654">
    <property type="component" value="Unassembled WGS sequence"/>
</dbReference>
<dbReference type="InterPro" id="IPR013656">
    <property type="entry name" value="PAS_4"/>
</dbReference>
<dbReference type="Gene3D" id="3.30.450.20">
    <property type="entry name" value="PAS domain"/>
    <property type="match status" value="3"/>
</dbReference>
<dbReference type="PROSITE" id="PS50043">
    <property type="entry name" value="HTH_LUXR_2"/>
    <property type="match status" value="1"/>
</dbReference>
<feature type="compositionally biased region" description="Basic and acidic residues" evidence="2">
    <location>
        <begin position="590"/>
        <end position="604"/>
    </location>
</feature>
<dbReference type="SUPFAM" id="SSF55785">
    <property type="entry name" value="PYP-like sensor domain (PAS domain)"/>
    <property type="match status" value="3"/>
</dbReference>
<feature type="domain" description="PAS" evidence="4">
    <location>
        <begin position="264"/>
        <end position="312"/>
    </location>
</feature>
<feature type="compositionally biased region" description="Basic and acidic residues" evidence="2">
    <location>
        <begin position="516"/>
        <end position="530"/>
    </location>
</feature>
<dbReference type="InterPro" id="IPR000792">
    <property type="entry name" value="Tscrpt_reg_LuxR_C"/>
</dbReference>
<dbReference type="SMART" id="SM00421">
    <property type="entry name" value="HTH_LUXR"/>
    <property type="match status" value="1"/>
</dbReference>
<dbReference type="CDD" id="cd00130">
    <property type="entry name" value="PAS"/>
    <property type="match status" value="2"/>
</dbReference>
<sequence length="615" mass="67890">MPESIPHRRADRTQLQQIILGLDDGVLIIDPDQTIAWANKAALDMHGVVDIADLGATIDEYRARFELRYRNNHRLPEGAYPMERIMAGEAFDEVVVEVGPPGEPARWTHRLRSLVLNTPDGRPDCLVLIINDETDRYSAEERFEATFAANPAPAIICRLSDLRYVKVNQGFVDLSGFAREQLLGRLLYDVDVLEAASDRDLAVARLQEGRTIPQMEATLRLADGGSKLVIVAGQPIEVGDDACMLFSFADLEPRRRAEEALKHSEERFSKAFRIAAGPMMVSALEDCRTLDVNDAFIAATGYDRTEAIGRSMAELQLWGDEAAHLRIHDELRNLGHVHSLDVRLRTKHGEVVDYLLSAETGTIQGEPCIISVMQDITARKRSQEELLAAIEAVMQDTSWFGQRIVEKLANLARAGQSRPQVETTDLSQREHEVLTLAAGGLDDVAIAARLGLSRVTIRNHMAAIYAKIGVNRRAAAVIWARERGLDGSGDRRSRQHRRTGPGQKNQPAGSKGPGWRRNDQPFQEVDHRLDVTNTVSQRRSTHSDRGRDSGADRGTSDGNHRSEGSDRRLEGSIKDAFGKVTGNHAATTAKHTEQPTGKADDAARVHQGKGRGTPG</sequence>
<gene>
    <name evidence="5" type="ORF">FE263_14285</name>
</gene>
<dbReference type="RefSeq" id="WP_138326711.1">
    <property type="nucleotide sequence ID" value="NZ_VCDI01000005.1"/>
</dbReference>
<dbReference type="InterPro" id="IPR039420">
    <property type="entry name" value="WalR-like"/>
</dbReference>
<dbReference type="GO" id="GO:0003677">
    <property type="term" value="F:DNA binding"/>
    <property type="evidence" value="ECO:0007669"/>
    <property type="project" value="UniProtKB-KW"/>
</dbReference>
<accession>A0A5R9J7P3</accession>
<dbReference type="OrthoDB" id="434992at2"/>
<dbReference type="SUPFAM" id="SSF46894">
    <property type="entry name" value="C-terminal effector domain of the bipartite response regulators"/>
    <property type="match status" value="1"/>
</dbReference>
<evidence type="ECO:0000313" key="5">
    <source>
        <dbReference type="EMBL" id="TLU71641.1"/>
    </source>
</evidence>
<dbReference type="PROSITE" id="PS50112">
    <property type="entry name" value="PAS"/>
    <property type="match status" value="1"/>
</dbReference>
<dbReference type="Pfam" id="PF13188">
    <property type="entry name" value="PAS_8"/>
    <property type="match status" value="1"/>
</dbReference>
<dbReference type="PRINTS" id="PR00038">
    <property type="entry name" value="HTHLUXR"/>
</dbReference>
<dbReference type="AlphaFoldDB" id="A0A5R9J7P3"/>
<dbReference type="PANTHER" id="PTHR43214">
    <property type="entry name" value="TWO-COMPONENT RESPONSE REGULATOR"/>
    <property type="match status" value="1"/>
</dbReference>
<feature type="domain" description="HTH luxR-type" evidence="3">
    <location>
        <begin position="419"/>
        <end position="484"/>
    </location>
</feature>
<dbReference type="InterPro" id="IPR035965">
    <property type="entry name" value="PAS-like_dom_sf"/>
</dbReference>
<dbReference type="Pfam" id="PF00196">
    <property type="entry name" value="GerE"/>
    <property type="match status" value="1"/>
</dbReference>
<evidence type="ECO:0000259" key="4">
    <source>
        <dbReference type="PROSITE" id="PS50112"/>
    </source>
</evidence>
<feature type="compositionally biased region" description="Basic and acidic residues" evidence="2">
    <location>
        <begin position="541"/>
        <end position="577"/>
    </location>
</feature>
<dbReference type="InterPro" id="IPR016032">
    <property type="entry name" value="Sig_transdc_resp-reg_C-effctor"/>
</dbReference>
<dbReference type="Pfam" id="PF13426">
    <property type="entry name" value="PAS_9"/>
    <property type="match status" value="1"/>
</dbReference>
<evidence type="ECO:0000313" key="6">
    <source>
        <dbReference type="Proteomes" id="UP000305654"/>
    </source>
</evidence>